<dbReference type="AlphaFoldDB" id="A0A7G5MU96"/>
<accession>A0A7G5MU96</accession>
<dbReference type="GeneID" id="75050687"/>
<dbReference type="GO" id="GO:0006352">
    <property type="term" value="P:DNA-templated transcription initiation"/>
    <property type="evidence" value="ECO:0007669"/>
    <property type="project" value="InterPro"/>
</dbReference>
<dbReference type="SUPFAM" id="SSF88659">
    <property type="entry name" value="Sigma3 and sigma4 domains of RNA polymerase sigma factors"/>
    <property type="match status" value="1"/>
</dbReference>
<name>A0A7G5MU96_9FIRM</name>
<evidence type="ECO:0000313" key="3">
    <source>
        <dbReference type="Proteomes" id="UP000515789"/>
    </source>
</evidence>
<dbReference type="RefSeq" id="WP_018597943.1">
    <property type="nucleotide sequence ID" value="NZ_CABLBP010000008.1"/>
</dbReference>
<dbReference type="InterPro" id="IPR013324">
    <property type="entry name" value="RNA_pol_sigma_r3/r4-like"/>
</dbReference>
<protein>
    <submittedName>
        <fullName evidence="2">Sigma-70 family RNA polymerase sigma factor</fullName>
    </submittedName>
</protein>
<proteinExistence type="predicted"/>
<dbReference type="GO" id="GO:0016987">
    <property type="term" value="F:sigma factor activity"/>
    <property type="evidence" value="ECO:0007669"/>
    <property type="project" value="InterPro"/>
</dbReference>
<gene>
    <name evidence="2" type="ORF">E5259_11610</name>
</gene>
<feature type="domain" description="RNA polymerase sigma factor 70 region 4 type 2" evidence="1">
    <location>
        <begin position="81"/>
        <end position="115"/>
    </location>
</feature>
<dbReference type="Pfam" id="PF08281">
    <property type="entry name" value="Sigma70_r4_2"/>
    <property type="match status" value="1"/>
</dbReference>
<reference evidence="2 3" key="1">
    <citation type="submission" date="2019-04" db="EMBL/GenBank/DDBJ databases">
        <authorList>
            <person name="Schori C."/>
            <person name="Ahrens C."/>
        </authorList>
    </citation>
    <scope>NUCLEOTIDE SEQUENCE [LARGE SCALE GENOMIC DNA]</scope>
    <source>
        <strain evidence="2 3">DSM 2950</strain>
    </source>
</reference>
<organism evidence="2 3">
    <name type="scientific">Blautia producta</name>
    <dbReference type="NCBI Taxonomy" id="33035"/>
    <lineage>
        <taxon>Bacteria</taxon>
        <taxon>Bacillati</taxon>
        <taxon>Bacillota</taxon>
        <taxon>Clostridia</taxon>
        <taxon>Lachnospirales</taxon>
        <taxon>Lachnospiraceae</taxon>
        <taxon>Blautia</taxon>
    </lineage>
</organism>
<evidence type="ECO:0000313" key="2">
    <source>
        <dbReference type="EMBL" id="QMW78189.1"/>
    </source>
</evidence>
<evidence type="ECO:0000259" key="1">
    <source>
        <dbReference type="Pfam" id="PF08281"/>
    </source>
</evidence>
<dbReference type="Gene3D" id="1.20.140.160">
    <property type="match status" value="1"/>
</dbReference>
<dbReference type="InterPro" id="IPR013249">
    <property type="entry name" value="RNA_pol_sigma70_r4_t2"/>
</dbReference>
<dbReference type="Proteomes" id="UP000515789">
    <property type="component" value="Chromosome"/>
</dbReference>
<dbReference type="GO" id="GO:0003677">
    <property type="term" value="F:DNA binding"/>
    <property type="evidence" value="ECO:0007669"/>
    <property type="project" value="InterPro"/>
</dbReference>
<sequence>MKPSSFENAIRLQFDCLARKVVGTTVKDYNRELGRRAKRETPFCELPEMELNHIGTCDEYSVEFTAFDVFGNEVRIYDEQLCEAIKELNERRRNILLMSYFLEMTDAEIAEVMEMERFSVCRNRLHTLKLIRDMYEEG</sequence>
<dbReference type="EMBL" id="CP039126">
    <property type="protein sequence ID" value="QMW78189.1"/>
    <property type="molecule type" value="Genomic_DNA"/>
</dbReference>